<evidence type="ECO:0000313" key="8">
    <source>
        <dbReference type="Proteomes" id="UP001323798"/>
    </source>
</evidence>
<evidence type="ECO:0000256" key="2">
    <source>
        <dbReference type="ARBA" id="ARBA00023015"/>
    </source>
</evidence>
<dbReference type="PROSITE" id="PS50977">
    <property type="entry name" value="HTH_TETR_2"/>
    <property type="match status" value="1"/>
</dbReference>
<dbReference type="Gene3D" id="1.10.357.10">
    <property type="entry name" value="Tetracycline Repressor, domain 2"/>
    <property type="match status" value="1"/>
</dbReference>
<sequence length="197" mass="21691">MPRLVDRDERRALIVDAYLRIVSRSGVAAATSRALAAEAGISTGALWHYFDGYGDVVRAAFQRVYTQTNERIAAAGVGRRGLAALDAMAFDILPHDPATRDEAVVVVSFWGLLPAHGEFREQARTVEADWGRQVSTHLREAIDDRELVPSTPVPVLTDALLAVYEALQLREVQGSPTARPERQRALLDHLIAPWRAS</sequence>
<dbReference type="PANTHER" id="PTHR30055:SF234">
    <property type="entry name" value="HTH-TYPE TRANSCRIPTIONAL REGULATOR BETI"/>
    <property type="match status" value="1"/>
</dbReference>
<evidence type="ECO:0000256" key="3">
    <source>
        <dbReference type="ARBA" id="ARBA00023125"/>
    </source>
</evidence>
<dbReference type="InterPro" id="IPR036271">
    <property type="entry name" value="Tet_transcr_reg_TetR-rel_C_sf"/>
</dbReference>
<dbReference type="InterPro" id="IPR039538">
    <property type="entry name" value="BetI_C"/>
</dbReference>
<evidence type="ECO:0000256" key="1">
    <source>
        <dbReference type="ARBA" id="ARBA00022491"/>
    </source>
</evidence>
<reference evidence="7 8" key="1">
    <citation type="submission" date="2023-11" db="EMBL/GenBank/DDBJ databases">
        <title>Genome sequence of Microbacterium rhizosphaerae KACC 19337.</title>
        <authorList>
            <person name="Choi H."/>
            <person name="Kim S."/>
            <person name="Kim Y."/>
            <person name="Kwon S.-W."/>
            <person name="Heo J."/>
        </authorList>
    </citation>
    <scope>NUCLEOTIDE SEQUENCE [LARGE SCALE GENOMIC DNA]</scope>
    <source>
        <strain evidence="7 8">KACC 19337</strain>
    </source>
</reference>
<dbReference type="InterPro" id="IPR001647">
    <property type="entry name" value="HTH_TetR"/>
</dbReference>
<accession>A0ABZ0SQK4</accession>
<organism evidence="7 8">
    <name type="scientific">Microbacterium rhizosphaerae</name>
    <dbReference type="NCBI Taxonomy" id="1678237"/>
    <lineage>
        <taxon>Bacteria</taxon>
        <taxon>Bacillati</taxon>
        <taxon>Actinomycetota</taxon>
        <taxon>Actinomycetes</taxon>
        <taxon>Micrococcales</taxon>
        <taxon>Microbacteriaceae</taxon>
        <taxon>Microbacterium</taxon>
    </lineage>
</organism>
<dbReference type="InterPro" id="IPR050109">
    <property type="entry name" value="HTH-type_TetR-like_transc_reg"/>
</dbReference>
<keyword evidence="3 5" id="KW-0238">DNA-binding</keyword>
<keyword evidence="8" id="KW-1185">Reference proteome</keyword>
<keyword evidence="1" id="KW-0678">Repressor</keyword>
<dbReference type="SUPFAM" id="SSF48498">
    <property type="entry name" value="Tetracyclin repressor-like, C-terminal domain"/>
    <property type="match status" value="1"/>
</dbReference>
<dbReference type="SUPFAM" id="SSF46689">
    <property type="entry name" value="Homeodomain-like"/>
    <property type="match status" value="1"/>
</dbReference>
<protein>
    <submittedName>
        <fullName evidence="7">TetR family transcriptional regulator C-terminal domain-containing protein</fullName>
    </submittedName>
</protein>
<dbReference type="Proteomes" id="UP001323798">
    <property type="component" value="Chromosome"/>
</dbReference>
<gene>
    <name evidence="7" type="ORF">SM116_05430</name>
</gene>
<feature type="DNA-binding region" description="H-T-H motif" evidence="5">
    <location>
        <begin position="31"/>
        <end position="50"/>
    </location>
</feature>
<evidence type="ECO:0000313" key="7">
    <source>
        <dbReference type="EMBL" id="WPR90735.1"/>
    </source>
</evidence>
<keyword evidence="2" id="KW-0805">Transcription regulation</keyword>
<dbReference type="PANTHER" id="PTHR30055">
    <property type="entry name" value="HTH-TYPE TRANSCRIPTIONAL REGULATOR RUTR"/>
    <property type="match status" value="1"/>
</dbReference>
<evidence type="ECO:0000256" key="5">
    <source>
        <dbReference type="PROSITE-ProRule" id="PRU00335"/>
    </source>
</evidence>
<proteinExistence type="predicted"/>
<evidence type="ECO:0000256" key="4">
    <source>
        <dbReference type="ARBA" id="ARBA00023163"/>
    </source>
</evidence>
<keyword evidence="4" id="KW-0804">Transcription</keyword>
<dbReference type="RefSeq" id="WP_320943439.1">
    <property type="nucleotide sequence ID" value="NZ_BAABEU010000011.1"/>
</dbReference>
<evidence type="ECO:0000259" key="6">
    <source>
        <dbReference type="PROSITE" id="PS50977"/>
    </source>
</evidence>
<dbReference type="Pfam" id="PF13977">
    <property type="entry name" value="TetR_C_6"/>
    <property type="match status" value="1"/>
</dbReference>
<feature type="domain" description="HTH tetR-type" evidence="6">
    <location>
        <begin position="8"/>
        <end position="68"/>
    </location>
</feature>
<dbReference type="Pfam" id="PF00440">
    <property type="entry name" value="TetR_N"/>
    <property type="match status" value="1"/>
</dbReference>
<dbReference type="EMBL" id="CP139368">
    <property type="protein sequence ID" value="WPR90735.1"/>
    <property type="molecule type" value="Genomic_DNA"/>
</dbReference>
<name>A0ABZ0SQK4_9MICO</name>
<dbReference type="InterPro" id="IPR009057">
    <property type="entry name" value="Homeodomain-like_sf"/>
</dbReference>